<evidence type="ECO:0000256" key="4">
    <source>
        <dbReference type="ARBA" id="ARBA00022989"/>
    </source>
</evidence>
<keyword evidence="9" id="KW-0807">Transducer</keyword>
<keyword evidence="2" id="KW-1003">Cell membrane</keyword>
<dbReference type="GO" id="GO:0004930">
    <property type="term" value="F:G protein-coupled receptor activity"/>
    <property type="evidence" value="ECO:0007669"/>
    <property type="project" value="UniProtKB-KW"/>
</dbReference>
<feature type="transmembrane region" description="Helical" evidence="10">
    <location>
        <begin position="106"/>
        <end position="128"/>
    </location>
</feature>
<reference evidence="13" key="1">
    <citation type="submission" date="2025-08" db="UniProtKB">
        <authorList>
            <consortium name="RefSeq"/>
        </authorList>
    </citation>
    <scope>IDENTIFICATION</scope>
    <source>
        <tissue evidence="13">Tentacle</tissue>
    </source>
</reference>
<evidence type="ECO:0000313" key="13">
    <source>
        <dbReference type="RefSeq" id="XP_031565990.1"/>
    </source>
</evidence>
<proteinExistence type="predicted"/>
<dbReference type="OrthoDB" id="5987098at2759"/>
<evidence type="ECO:0000259" key="11">
    <source>
        <dbReference type="PROSITE" id="PS50262"/>
    </source>
</evidence>
<feature type="transmembrane region" description="Helical" evidence="10">
    <location>
        <begin position="228"/>
        <end position="254"/>
    </location>
</feature>
<gene>
    <name evidence="13" type="primary">LOC116301120</name>
</gene>
<dbReference type="PANTHER" id="PTHR24246:SF27">
    <property type="entry name" value="ADENOSINE RECEPTOR, ISOFORM A"/>
    <property type="match status" value="1"/>
</dbReference>
<feature type="domain" description="G-protein coupled receptors family 1 profile" evidence="11">
    <location>
        <begin position="49"/>
        <end position="290"/>
    </location>
</feature>
<dbReference type="Proteomes" id="UP000515163">
    <property type="component" value="Unplaced"/>
</dbReference>
<keyword evidence="8" id="KW-0325">Glycoprotein</keyword>
<evidence type="ECO:0000256" key="5">
    <source>
        <dbReference type="ARBA" id="ARBA00023040"/>
    </source>
</evidence>
<dbReference type="GO" id="GO:0005886">
    <property type="term" value="C:plasma membrane"/>
    <property type="evidence" value="ECO:0007669"/>
    <property type="project" value="UniProtKB-SubCell"/>
</dbReference>
<evidence type="ECO:0000256" key="3">
    <source>
        <dbReference type="ARBA" id="ARBA00022692"/>
    </source>
</evidence>
<evidence type="ECO:0000256" key="9">
    <source>
        <dbReference type="ARBA" id="ARBA00023224"/>
    </source>
</evidence>
<dbReference type="PROSITE" id="PS50262">
    <property type="entry name" value="G_PROTEIN_RECEP_F1_2"/>
    <property type="match status" value="1"/>
</dbReference>
<evidence type="ECO:0000256" key="2">
    <source>
        <dbReference type="ARBA" id="ARBA00022475"/>
    </source>
</evidence>
<dbReference type="Gene3D" id="1.20.1070.10">
    <property type="entry name" value="Rhodopsin 7-helix transmembrane proteins"/>
    <property type="match status" value="1"/>
</dbReference>
<dbReference type="GeneID" id="116301120"/>
<dbReference type="PANTHER" id="PTHR24246">
    <property type="entry name" value="OLFACTORY RECEPTOR AND ADENOSINE RECEPTOR"/>
    <property type="match status" value="1"/>
</dbReference>
<dbReference type="RefSeq" id="XP_031565990.1">
    <property type="nucleotide sequence ID" value="XM_031710130.1"/>
</dbReference>
<dbReference type="InParanoid" id="A0A6P8IH66"/>
<dbReference type="SUPFAM" id="SSF81321">
    <property type="entry name" value="Family A G protein-coupled receptor-like"/>
    <property type="match status" value="1"/>
</dbReference>
<evidence type="ECO:0000256" key="8">
    <source>
        <dbReference type="ARBA" id="ARBA00023180"/>
    </source>
</evidence>
<keyword evidence="5" id="KW-0297">G-protein coupled receptor</keyword>
<feature type="transmembrane region" description="Helical" evidence="10">
    <location>
        <begin position="70"/>
        <end position="94"/>
    </location>
</feature>
<keyword evidence="3 10" id="KW-0812">Transmembrane</keyword>
<organism evidence="12 13">
    <name type="scientific">Actinia tenebrosa</name>
    <name type="common">Australian red waratah sea anemone</name>
    <dbReference type="NCBI Taxonomy" id="6105"/>
    <lineage>
        <taxon>Eukaryota</taxon>
        <taxon>Metazoa</taxon>
        <taxon>Cnidaria</taxon>
        <taxon>Anthozoa</taxon>
        <taxon>Hexacorallia</taxon>
        <taxon>Actiniaria</taxon>
        <taxon>Actiniidae</taxon>
        <taxon>Actinia</taxon>
    </lineage>
</organism>
<name>A0A6P8IH66_ACTTE</name>
<comment type="subcellular location">
    <subcellularLocation>
        <location evidence="1">Cell membrane</location>
        <topology evidence="1">Multi-pass membrane protein</topology>
    </subcellularLocation>
</comment>
<dbReference type="PRINTS" id="PR00237">
    <property type="entry name" value="GPCRRHODOPSN"/>
</dbReference>
<protein>
    <submittedName>
        <fullName evidence="13">Octopamine receptor Oamb-like</fullName>
    </submittedName>
</protein>
<evidence type="ECO:0000256" key="1">
    <source>
        <dbReference type="ARBA" id="ARBA00004651"/>
    </source>
</evidence>
<dbReference type="InterPro" id="IPR017452">
    <property type="entry name" value="GPCR_Rhodpsn_7TM"/>
</dbReference>
<sequence length="364" mass="41387">MNNIDSQNQSLLDHNGSITTSSGKSTTGYYELIAISVLYGILLVAILAGNGLILASFVINKKLRTITNRLVVGLAISDVLVGLVSIPCWMYVFICQFKGITYNSWVYQFYIVFDIFIGSASILQLTAIGIERCHAVVRPFRHRTLPKRAFYVMVSVPWFYAGFVAVLQPVQYKSWREVYTILMTTTCFLGPLLINVLSYSCIVKFAHSKPRRNLTEQRIPNSVYRKEIKLAVTVALITALFVVAWLPLFVVTVIGTYHPQNLPSPVWSDRLIKFVKWMHYGNSAVDPFFYAYRNKDIILTFRFIVLRLFCRKVTLMELHHVTGCNKGASTKASIFKNSCHKDERKPFHSVIRISSSNNNEQSTV</sequence>
<accession>A0A6P8IH66</accession>
<dbReference type="AlphaFoldDB" id="A0A6P8IH66"/>
<dbReference type="KEGG" id="aten:116301120"/>
<keyword evidence="7" id="KW-0675">Receptor</keyword>
<feature type="transmembrane region" description="Helical" evidence="10">
    <location>
        <begin position="179"/>
        <end position="207"/>
    </location>
</feature>
<evidence type="ECO:0000256" key="10">
    <source>
        <dbReference type="SAM" id="Phobius"/>
    </source>
</evidence>
<keyword evidence="12" id="KW-1185">Reference proteome</keyword>
<evidence type="ECO:0000313" key="12">
    <source>
        <dbReference type="Proteomes" id="UP000515163"/>
    </source>
</evidence>
<evidence type="ECO:0000256" key="7">
    <source>
        <dbReference type="ARBA" id="ARBA00023170"/>
    </source>
</evidence>
<feature type="transmembrane region" description="Helical" evidence="10">
    <location>
        <begin position="32"/>
        <end position="58"/>
    </location>
</feature>
<evidence type="ECO:0000256" key="6">
    <source>
        <dbReference type="ARBA" id="ARBA00023136"/>
    </source>
</evidence>
<dbReference type="Pfam" id="PF00001">
    <property type="entry name" value="7tm_1"/>
    <property type="match status" value="1"/>
</dbReference>
<dbReference type="FunCoup" id="A0A6P8IH66">
    <property type="interactions" value="564"/>
</dbReference>
<keyword evidence="6 10" id="KW-0472">Membrane</keyword>
<feature type="transmembrane region" description="Helical" evidence="10">
    <location>
        <begin position="149"/>
        <end position="167"/>
    </location>
</feature>
<keyword evidence="4 10" id="KW-1133">Transmembrane helix</keyword>
<dbReference type="InterPro" id="IPR000276">
    <property type="entry name" value="GPCR_Rhodpsn"/>
</dbReference>